<dbReference type="PANTHER" id="PTHR31451:SF39">
    <property type="entry name" value="MANNAN ENDO-1,4-BETA-MANNOSIDASE 1"/>
    <property type="match status" value="1"/>
</dbReference>
<dbReference type="KEGG" id="tact:SG35_023910"/>
<name>A0AAF0C2B2_9GAMM</name>
<feature type="signal peptide" evidence="8">
    <location>
        <begin position="1"/>
        <end position="26"/>
    </location>
</feature>
<proteinExistence type="predicted"/>
<dbReference type="Pfam" id="PF26410">
    <property type="entry name" value="GH5_mannosidase"/>
    <property type="match status" value="1"/>
</dbReference>
<sequence length="496" mass="56402">MKRFSFTAKSTLFLLLLSGQMMSAMALEHFITRDGHRLLDGQQEFRFAGIQAPELHRIEDDARGKCAADPRGWGQYFKWPTALEQENWIKALSYAGFKAMRTYVLSVEQEFDAACGRETHIQAPLTKGGLPRLNETAMVHYDRMIALADKYNLRLILPFIDHWEWWGGRKQLAALYDEKEQDFYDINSKTYAAYLSIIEQVINRKNTLTGRLYKDEKAIMSWETGNEIFETNESFLNRTSAFIKQQDNNHLVMDGSYIELKEFALSDPNVDIISNHYYANVCTDCAARVLEDLTFINGRKAYFVGEFGLLPGKDIAAIMQSVVHSQYKGAKSVGGLLWGFRGHRQEGGFYWHQDYEYFSYHLPGFPEGEFNEEQYVIDAIRLGQAQMDGLKAAPPLPVPEPPLLLPINSKDWINWMGSPLGRFYRIERATSLDGSWYIVGNQVSDGENGYDPKVKPLFSDKTGVKPGKSYFYRVVASNESGESAPSNVVQVIPVSG</sequence>
<keyword evidence="7" id="KW-0326">Glycosidase</keyword>
<comment type="subcellular location">
    <subcellularLocation>
        <location evidence="2">Secreted</location>
    </subcellularLocation>
</comment>
<evidence type="ECO:0000256" key="2">
    <source>
        <dbReference type="ARBA" id="ARBA00004613"/>
    </source>
</evidence>
<evidence type="ECO:0000256" key="5">
    <source>
        <dbReference type="ARBA" id="ARBA00022729"/>
    </source>
</evidence>
<evidence type="ECO:0000313" key="10">
    <source>
        <dbReference type="EMBL" id="WDD98287.1"/>
    </source>
</evidence>
<keyword evidence="4" id="KW-0964">Secreted</keyword>
<dbReference type="GO" id="GO:0016985">
    <property type="term" value="F:mannan endo-1,4-beta-mannosidase activity"/>
    <property type="evidence" value="ECO:0007669"/>
    <property type="project" value="TreeGrafter"/>
</dbReference>
<evidence type="ECO:0000256" key="1">
    <source>
        <dbReference type="ARBA" id="ARBA00001678"/>
    </source>
</evidence>
<reference evidence="10 11" key="1">
    <citation type="journal article" date="2015" name="Genome Announc.">
        <title>Draft Genome Sequences of Marine Isolates of Thalassomonas viridans and Thalassomonas actiniarum.</title>
        <authorList>
            <person name="Olonade I."/>
            <person name="van Zyl L.J."/>
            <person name="Trindade M."/>
        </authorList>
    </citation>
    <scope>NUCLEOTIDE SEQUENCE [LARGE SCALE GENOMIC DNA]</scope>
    <source>
        <strain evidence="10 11">A5K-106</strain>
    </source>
</reference>
<dbReference type="EC" id="3.2.1.78" evidence="3"/>
<dbReference type="EMBL" id="CP059735">
    <property type="protein sequence ID" value="WDD98287.1"/>
    <property type="molecule type" value="Genomic_DNA"/>
</dbReference>
<dbReference type="Gene3D" id="2.60.40.10">
    <property type="entry name" value="Immunoglobulins"/>
    <property type="match status" value="1"/>
</dbReference>
<dbReference type="InterPro" id="IPR013783">
    <property type="entry name" value="Ig-like_fold"/>
</dbReference>
<dbReference type="InterPro" id="IPR045053">
    <property type="entry name" value="MAN-like"/>
</dbReference>
<dbReference type="PANTHER" id="PTHR31451">
    <property type="match status" value="1"/>
</dbReference>
<gene>
    <name evidence="10" type="ORF">SG35_023910</name>
</gene>
<dbReference type="InterPro" id="IPR017853">
    <property type="entry name" value="GH"/>
</dbReference>
<dbReference type="Gene3D" id="3.20.20.80">
    <property type="entry name" value="Glycosidases"/>
    <property type="match status" value="1"/>
</dbReference>
<dbReference type="Proteomes" id="UP000032568">
    <property type="component" value="Chromosome"/>
</dbReference>
<keyword evidence="11" id="KW-1185">Reference proteome</keyword>
<dbReference type="InterPro" id="IPR001547">
    <property type="entry name" value="Glyco_hydro_5"/>
</dbReference>
<dbReference type="SUPFAM" id="SSF51445">
    <property type="entry name" value="(Trans)glycosidases"/>
    <property type="match status" value="1"/>
</dbReference>
<evidence type="ECO:0000256" key="7">
    <source>
        <dbReference type="ARBA" id="ARBA00023295"/>
    </source>
</evidence>
<dbReference type="InterPro" id="IPR036116">
    <property type="entry name" value="FN3_sf"/>
</dbReference>
<feature type="domain" description="Glycoside hydrolase family 5" evidence="9">
    <location>
        <begin position="131"/>
        <end position="260"/>
    </location>
</feature>
<evidence type="ECO:0000259" key="9">
    <source>
        <dbReference type="Pfam" id="PF26410"/>
    </source>
</evidence>
<dbReference type="InterPro" id="IPR003961">
    <property type="entry name" value="FN3_dom"/>
</dbReference>
<keyword evidence="5 8" id="KW-0732">Signal</keyword>
<evidence type="ECO:0000256" key="4">
    <source>
        <dbReference type="ARBA" id="ARBA00022525"/>
    </source>
</evidence>
<comment type="catalytic activity">
    <reaction evidence="1">
        <text>Random hydrolysis of (1-&gt;4)-beta-D-mannosidic linkages in mannans, galactomannans and glucomannans.</text>
        <dbReference type="EC" id="3.2.1.78"/>
    </reaction>
</comment>
<dbReference type="GO" id="GO:0005576">
    <property type="term" value="C:extracellular region"/>
    <property type="evidence" value="ECO:0007669"/>
    <property type="project" value="UniProtKB-SubCell"/>
</dbReference>
<dbReference type="AlphaFoldDB" id="A0AAF0C2B2"/>
<evidence type="ECO:0000256" key="6">
    <source>
        <dbReference type="ARBA" id="ARBA00022801"/>
    </source>
</evidence>
<accession>A0AAF0C2B2</accession>
<dbReference type="RefSeq" id="WP_044831317.1">
    <property type="nucleotide sequence ID" value="NZ_CP059735.1"/>
</dbReference>
<reference evidence="10 11" key="2">
    <citation type="journal article" date="2022" name="Mar. Drugs">
        <title>Bioassay-Guided Fractionation Leads to the Detection of Cholic Acid Generated by the Rare Thalassomonas sp.</title>
        <authorList>
            <person name="Pheiffer F."/>
            <person name="Schneider Y.K."/>
            <person name="Hansen E.H."/>
            <person name="Andersen J.H."/>
            <person name="Isaksson J."/>
            <person name="Busche T."/>
            <person name="R C."/>
            <person name="Kalinowski J."/>
            <person name="Zyl L.V."/>
            <person name="Trindade M."/>
        </authorList>
    </citation>
    <scope>NUCLEOTIDE SEQUENCE [LARGE SCALE GENOMIC DNA]</scope>
    <source>
        <strain evidence="10 11">A5K-106</strain>
    </source>
</reference>
<keyword evidence="6" id="KW-0378">Hydrolase</keyword>
<feature type="chain" id="PRO_5042189844" description="mannan endo-1,4-beta-mannosidase" evidence="8">
    <location>
        <begin position="27"/>
        <end position="496"/>
    </location>
</feature>
<organism evidence="10 11">
    <name type="scientific">Thalassomonas actiniarum</name>
    <dbReference type="NCBI Taxonomy" id="485447"/>
    <lineage>
        <taxon>Bacteria</taxon>
        <taxon>Pseudomonadati</taxon>
        <taxon>Pseudomonadota</taxon>
        <taxon>Gammaproteobacteria</taxon>
        <taxon>Alteromonadales</taxon>
        <taxon>Colwelliaceae</taxon>
        <taxon>Thalassomonas</taxon>
    </lineage>
</organism>
<evidence type="ECO:0000256" key="8">
    <source>
        <dbReference type="SAM" id="SignalP"/>
    </source>
</evidence>
<protein>
    <recommendedName>
        <fullName evidence="3">mannan endo-1,4-beta-mannosidase</fullName>
        <ecNumber evidence="3">3.2.1.78</ecNumber>
    </recommendedName>
</protein>
<dbReference type="CDD" id="cd00063">
    <property type="entry name" value="FN3"/>
    <property type="match status" value="1"/>
</dbReference>
<evidence type="ECO:0000313" key="11">
    <source>
        <dbReference type="Proteomes" id="UP000032568"/>
    </source>
</evidence>
<evidence type="ECO:0000256" key="3">
    <source>
        <dbReference type="ARBA" id="ARBA00012706"/>
    </source>
</evidence>
<dbReference type="SUPFAM" id="SSF49265">
    <property type="entry name" value="Fibronectin type III"/>
    <property type="match status" value="1"/>
</dbReference>